<reference evidence="4 5" key="1">
    <citation type="submission" date="2015-05" db="EMBL/GenBank/DDBJ databases">
        <title>Distinctive expansion of gene families associated with plant cell wall degradation and secondary metabolism in the genomes of grapevine trunk pathogens.</title>
        <authorList>
            <person name="Lawrence D.P."/>
            <person name="Travadon R."/>
            <person name="Rolshausen P.E."/>
            <person name="Baumgartner K."/>
        </authorList>
    </citation>
    <scope>NUCLEOTIDE SEQUENCE [LARGE SCALE GENOMIC DNA]</scope>
    <source>
        <strain evidence="4">DA912</strain>
    </source>
</reference>
<feature type="region of interest" description="Disordered" evidence="2">
    <location>
        <begin position="173"/>
        <end position="292"/>
    </location>
</feature>
<comment type="caution">
    <text evidence="4">The sequence shown here is derived from an EMBL/GenBank/DDBJ whole genome shotgun (WGS) entry which is preliminary data.</text>
</comment>
<feature type="compositionally biased region" description="Basic and acidic residues" evidence="2">
    <location>
        <begin position="196"/>
        <end position="219"/>
    </location>
</feature>
<dbReference type="Pfam" id="PF12927">
    <property type="entry name" value="DUF3835"/>
    <property type="match status" value="1"/>
</dbReference>
<dbReference type="GO" id="GO:0003714">
    <property type="term" value="F:transcription corepressor activity"/>
    <property type="evidence" value="ECO:0007669"/>
    <property type="project" value="TreeGrafter"/>
</dbReference>
<feature type="compositionally biased region" description="Basic and acidic residues" evidence="2">
    <location>
        <begin position="244"/>
        <end position="274"/>
    </location>
</feature>
<feature type="compositionally biased region" description="Basic and acidic residues" evidence="2">
    <location>
        <begin position="350"/>
        <end position="374"/>
    </location>
</feature>
<evidence type="ECO:0000313" key="4">
    <source>
        <dbReference type="EMBL" id="KKY35005.1"/>
    </source>
</evidence>
<name>A0A0G2I538_9PEZI</name>
<feature type="domain" description="DUF3835" evidence="3">
    <location>
        <begin position="545"/>
        <end position="620"/>
    </location>
</feature>
<reference evidence="4 5" key="2">
    <citation type="submission" date="2015-05" db="EMBL/GenBank/DDBJ databases">
        <authorList>
            <person name="Morales-Cruz A."/>
            <person name="Amrine K.C."/>
            <person name="Cantu D."/>
        </authorList>
    </citation>
    <scope>NUCLEOTIDE SEQUENCE [LARGE SCALE GENOMIC DNA]</scope>
    <source>
        <strain evidence="4">DA912</strain>
    </source>
</reference>
<evidence type="ECO:0000256" key="2">
    <source>
        <dbReference type="SAM" id="MobiDB-lite"/>
    </source>
</evidence>
<feature type="region of interest" description="Disordered" evidence="2">
    <location>
        <begin position="313"/>
        <end position="558"/>
    </location>
</feature>
<dbReference type="GO" id="GO:0003682">
    <property type="term" value="F:chromatin binding"/>
    <property type="evidence" value="ECO:0007669"/>
    <property type="project" value="TreeGrafter"/>
</dbReference>
<dbReference type="Proteomes" id="UP000034680">
    <property type="component" value="Unassembled WGS sequence"/>
</dbReference>
<feature type="coiled-coil region" evidence="1">
    <location>
        <begin position="98"/>
        <end position="125"/>
    </location>
</feature>
<dbReference type="EMBL" id="LCUC01000174">
    <property type="protein sequence ID" value="KKY35005.1"/>
    <property type="molecule type" value="Genomic_DNA"/>
</dbReference>
<dbReference type="GO" id="GO:0000122">
    <property type="term" value="P:negative regulation of transcription by RNA polymerase II"/>
    <property type="evidence" value="ECO:0007669"/>
    <property type="project" value="TreeGrafter"/>
</dbReference>
<feature type="compositionally biased region" description="Low complexity" evidence="2">
    <location>
        <begin position="405"/>
        <end position="421"/>
    </location>
</feature>
<evidence type="ECO:0000313" key="5">
    <source>
        <dbReference type="Proteomes" id="UP000034680"/>
    </source>
</evidence>
<evidence type="ECO:0000256" key="1">
    <source>
        <dbReference type="SAM" id="Coils"/>
    </source>
</evidence>
<feature type="compositionally biased region" description="Acidic residues" evidence="2">
    <location>
        <begin position="314"/>
        <end position="349"/>
    </location>
</feature>
<dbReference type="PANTHER" id="PTHR15111:SF0">
    <property type="entry name" value="UNCONVENTIONAL PREFOLDIN RPB5 INTERACTOR 1"/>
    <property type="match status" value="1"/>
</dbReference>
<feature type="compositionally biased region" description="Low complexity" evidence="2">
    <location>
        <begin position="478"/>
        <end position="492"/>
    </location>
</feature>
<proteinExistence type="predicted"/>
<feature type="compositionally biased region" description="Basic and acidic residues" evidence="2">
    <location>
        <begin position="173"/>
        <end position="187"/>
    </location>
</feature>
<protein>
    <submittedName>
        <fullName evidence="4">Putative udp-galactose transporter like protein</fullName>
    </submittedName>
</protein>
<accession>A0A0G2I538</accession>
<dbReference type="Pfam" id="PF13758">
    <property type="entry name" value="Prefoldin_3"/>
    <property type="match status" value="1"/>
</dbReference>
<keyword evidence="5" id="KW-1185">Reference proteome</keyword>
<gene>
    <name evidence="4" type="ORF">UCDDA912_g04955</name>
</gene>
<sequence length="623" mass="69131">MASIKDHFLDLERHRLQLEENVEKLRKAITHWRMCDADYEELKEEVEAISGPADRADLDRICDEFEGQVITSKEVKEIFGKQEVKPKAQIVNILSRRIDYVSKNVETLGKQLQAAEEKYEKANIVANPDVIDEDSGLPITDIIEELDDDDNITSSRLQRPGDSTSAIREALEKAGVKELPETDKELQADVEELSDREDTPMKDDRNELVEEAQNPRRPESSATQTNMDVDPAESPAKKGVSFAEDTKPGHEPNSRDRGSRTRDHLEQVMKEAKQQEAPLLNPVVPEGESDEDAELRREMLRYGMTDIAPIVAELEIDEGTGSEFDEDEYSLDEDDGFEDGEDDDDEDEDEHGRTKSRVVDDKYRKRMQELEARLGIKSSRQIEEEAEAKAASSVPEEGIARIAVQPAASSQSPKSQPAKSSMKGGSEAAREPMPAKKGVKFANALDIAPETGSEPASVTAEPKEPYVDPMRSTIVERSPAAQPAAPTASAPKKTSRFKKARATEPSPSPAETQLPVRTKGPAEAPARFLDQEVRTAPTGPDGKTLAGSIVERDMPPGAVEPDEFDATLLHQEAAVEYHRMRNRMIQKQGGFVAEKEEAIEYPEDEDAGGRRVSRFKAARLGRQ</sequence>
<keyword evidence="1" id="KW-0175">Coiled coil</keyword>
<dbReference type="GO" id="GO:0019212">
    <property type="term" value="F:phosphatase inhibitor activity"/>
    <property type="evidence" value="ECO:0007669"/>
    <property type="project" value="TreeGrafter"/>
</dbReference>
<evidence type="ECO:0000259" key="3">
    <source>
        <dbReference type="Pfam" id="PF12927"/>
    </source>
</evidence>
<dbReference type="AlphaFoldDB" id="A0A0G2I538"/>
<dbReference type="OrthoDB" id="21413at2759"/>
<dbReference type="PANTHER" id="PTHR15111">
    <property type="entry name" value="RNA POLYMERASE II SUBUNIT 5-MEDIATING PROTEIN NNX3"/>
    <property type="match status" value="1"/>
</dbReference>
<dbReference type="InterPro" id="IPR052255">
    <property type="entry name" value="RNA_pol_II_subunit5-mediator"/>
</dbReference>
<organism evidence="4 5">
    <name type="scientific">Diaporthe ampelina</name>
    <dbReference type="NCBI Taxonomy" id="1214573"/>
    <lineage>
        <taxon>Eukaryota</taxon>
        <taxon>Fungi</taxon>
        <taxon>Dikarya</taxon>
        <taxon>Ascomycota</taxon>
        <taxon>Pezizomycotina</taxon>
        <taxon>Sordariomycetes</taxon>
        <taxon>Sordariomycetidae</taxon>
        <taxon>Diaporthales</taxon>
        <taxon>Diaporthaceae</taxon>
        <taxon>Diaporthe</taxon>
    </lineage>
</organism>
<dbReference type="InterPro" id="IPR024325">
    <property type="entry name" value="DUF3835"/>
</dbReference>
<dbReference type="InterPro" id="IPR039553">
    <property type="entry name" value="Prefoldin-like"/>
</dbReference>